<evidence type="ECO:0000313" key="2">
    <source>
        <dbReference type="Proteomes" id="UP000291469"/>
    </source>
</evidence>
<dbReference type="AlphaFoldDB" id="A0A411YFN8"/>
<dbReference type="KEGG" id="erz:ER308_11030"/>
<sequence length="125" mass="13217">MSIGVLVFLVLLFTAVHTLTYLYAQSVVEGVTYEVALQLSAAVRTGGELGGDPTDPTVYGPVYADAEGALGGYADRVELDPPRVESGEVVVRVEAEALGLAPAATSQGFLTSFEREVRMRLEGPQ</sequence>
<evidence type="ECO:0000313" key="1">
    <source>
        <dbReference type="EMBL" id="QBI20040.1"/>
    </source>
</evidence>
<dbReference type="EMBL" id="CP036402">
    <property type="protein sequence ID" value="QBI20040.1"/>
    <property type="molecule type" value="Genomic_DNA"/>
</dbReference>
<name>A0A411YFN8_9ACTN</name>
<protein>
    <recommendedName>
        <fullName evidence="3">Pilus assembly protein</fullName>
    </recommendedName>
</protein>
<reference evidence="1 2" key="1">
    <citation type="submission" date="2019-01" db="EMBL/GenBank/DDBJ databases">
        <title>Egibacter rhizosphaerae EGI 80759T.</title>
        <authorList>
            <person name="Chen D.-D."/>
            <person name="Tian Y."/>
            <person name="Jiao J.-Y."/>
            <person name="Zhang X.-T."/>
            <person name="Zhang Y.-G."/>
            <person name="Zhang Y."/>
            <person name="Xiao M."/>
            <person name="Shu W.-S."/>
            <person name="Li W.-J."/>
        </authorList>
    </citation>
    <scope>NUCLEOTIDE SEQUENCE [LARGE SCALE GENOMIC DNA]</scope>
    <source>
        <strain evidence="1 2">EGI 80759</strain>
    </source>
</reference>
<organism evidence="1 2">
    <name type="scientific">Egibacter rhizosphaerae</name>
    <dbReference type="NCBI Taxonomy" id="1670831"/>
    <lineage>
        <taxon>Bacteria</taxon>
        <taxon>Bacillati</taxon>
        <taxon>Actinomycetota</taxon>
        <taxon>Nitriliruptoria</taxon>
        <taxon>Egibacterales</taxon>
        <taxon>Egibacteraceae</taxon>
        <taxon>Egibacter</taxon>
    </lineage>
</organism>
<gene>
    <name evidence="1" type="ORF">ER308_11030</name>
</gene>
<dbReference type="RefSeq" id="WP_131155037.1">
    <property type="nucleotide sequence ID" value="NZ_CP036402.1"/>
</dbReference>
<accession>A0A411YFN8</accession>
<evidence type="ECO:0008006" key="3">
    <source>
        <dbReference type="Google" id="ProtNLM"/>
    </source>
</evidence>
<dbReference type="Proteomes" id="UP000291469">
    <property type="component" value="Chromosome"/>
</dbReference>
<keyword evidence="2" id="KW-1185">Reference proteome</keyword>
<proteinExistence type="predicted"/>